<gene>
    <name evidence="6" type="ORF">PLANPX_5970</name>
</gene>
<organism evidence="6 7">
    <name type="scientific">Lacipirellula parvula</name>
    <dbReference type="NCBI Taxonomy" id="2650471"/>
    <lineage>
        <taxon>Bacteria</taxon>
        <taxon>Pseudomonadati</taxon>
        <taxon>Planctomycetota</taxon>
        <taxon>Planctomycetia</taxon>
        <taxon>Pirellulales</taxon>
        <taxon>Lacipirellulaceae</taxon>
        <taxon>Lacipirellula</taxon>
    </lineage>
</organism>
<evidence type="ECO:0000313" key="6">
    <source>
        <dbReference type="EMBL" id="BBO36358.1"/>
    </source>
</evidence>
<keyword evidence="3" id="KW-0411">Iron-sulfur</keyword>
<dbReference type="GO" id="GO:0003824">
    <property type="term" value="F:catalytic activity"/>
    <property type="evidence" value="ECO:0007669"/>
    <property type="project" value="InterPro"/>
</dbReference>
<evidence type="ECO:0000256" key="2">
    <source>
        <dbReference type="ARBA" id="ARBA00023004"/>
    </source>
</evidence>
<proteinExistence type="predicted"/>
<dbReference type="PROSITE" id="PS51918">
    <property type="entry name" value="RADICAL_SAM"/>
    <property type="match status" value="1"/>
</dbReference>
<keyword evidence="7" id="KW-1185">Reference proteome</keyword>
<dbReference type="KEGG" id="lpav:PLANPX_5970"/>
<evidence type="ECO:0000256" key="3">
    <source>
        <dbReference type="ARBA" id="ARBA00023014"/>
    </source>
</evidence>
<evidence type="ECO:0000313" key="7">
    <source>
        <dbReference type="Proteomes" id="UP000326837"/>
    </source>
</evidence>
<reference evidence="7" key="1">
    <citation type="submission" date="2019-10" db="EMBL/GenBank/DDBJ databases">
        <title>Lacipirellula parvula gen. nov., sp. nov., representing a lineage of planctomycetes widespread in freshwater anoxic habitats, and description of the family Lacipirellulaceae.</title>
        <authorList>
            <person name="Dedysh S.N."/>
            <person name="Kulichevskaya I.S."/>
            <person name="Beletsky A.V."/>
            <person name="Rakitin A.L."/>
            <person name="Mardanov A.V."/>
            <person name="Ivanova A.A."/>
            <person name="Saltykova V.X."/>
            <person name="Rijpstra W.I.C."/>
            <person name="Sinninghe Damste J.S."/>
            <person name="Ravin N.V."/>
        </authorList>
    </citation>
    <scope>NUCLEOTIDE SEQUENCE [LARGE SCALE GENOMIC DNA]</scope>
    <source>
        <strain evidence="7">PX69</strain>
    </source>
</reference>
<dbReference type="SFLD" id="SFLDS00029">
    <property type="entry name" value="Radical_SAM"/>
    <property type="match status" value="1"/>
</dbReference>
<dbReference type="InterPro" id="IPR058240">
    <property type="entry name" value="rSAM_sf"/>
</dbReference>
<dbReference type="Gene3D" id="3.80.30.30">
    <property type="match status" value="1"/>
</dbReference>
<evidence type="ECO:0000259" key="5">
    <source>
        <dbReference type="PROSITE" id="PS51918"/>
    </source>
</evidence>
<dbReference type="GO" id="GO:0051536">
    <property type="term" value="F:iron-sulfur cluster binding"/>
    <property type="evidence" value="ECO:0007669"/>
    <property type="project" value="UniProtKB-KW"/>
</dbReference>
<protein>
    <submittedName>
        <fullName evidence="6">Radical SAM domain protein</fullName>
    </submittedName>
</protein>
<dbReference type="InterPro" id="IPR040086">
    <property type="entry name" value="MJ0683-like"/>
</dbReference>
<feature type="region of interest" description="Disordered" evidence="4">
    <location>
        <begin position="1"/>
        <end position="30"/>
    </location>
</feature>
<dbReference type="SMART" id="SM00729">
    <property type="entry name" value="Elp3"/>
    <property type="match status" value="1"/>
</dbReference>
<evidence type="ECO:0000256" key="4">
    <source>
        <dbReference type="SAM" id="MobiDB-lite"/>
    </source>
</evidence>
<dbReference type="NCBIfam" id="NF033668">
    <property type="entry name" value="rSAM_PA0069"/>
    <property type="match status" value="1"/>
</dbReference>
<name>A0A5K7XIP9_9BACT</name>
<dbReference type="SUPFAM" id="SSF102114">
    <property type="entry name" value="Radical SAM enzymes"/>
    <property type="match status" value="1"/>
</dbReference>
<evidence type="ECO:0000256" key="1">
    <source>
        <dbReference type="ARBA" id="ARBA00022723"/>
    </source>
</evidence>
<dbReference type="Proteomes" id="UP000326837">
    <property type="component" value="Chromosome"/>
</dbReference>
<feature type="domain" description="Radical SAM core" evidence="5">
    <location>
        <begin position="67"/>
        <end position="315"/>
    </location>
</feature>
<dbReference type="Pfam" id="PF04055">
    <property type="entry name" value="Radical_SAM"/>
    <property type="match status" value="1"/>
</dbReference>
<dbReference type="GO" id="GO:0046872">
    <property type="term" value="F:metal ion binding"/>
    <property type="evidence" value="ECO:0007669"/>
    <property type="project" value="UniProtKB-KW"/>
</dbReference>
<dbReference type="PANTHER" id="PTHR43432:SF3">
    <property type="entry name" value="SLR0285 PROTEIN"/>
    <property type="match status" value="1"/>
</dbReference>
<dbReference type="EMBL" id="AP021861">
    <property type="protein sequence ID" value="BBO36358.1"/>
    <property type="molecule type" value="Genomic_DNA"/>
</dbReference>
<keyword evidence="2" id="KW-0408">Iron</keyword>
<keyword evidence="1" id="KW-0479">Metal-binding</keyword>
<dbReference type="PANTHER" id="PTHR43432">
    <property type="entry name" value="SLR0285 PROTEIN"/>
    <property type="match status" value="1"/>
</dbReference>
<dbReference type="InterPro" id="IPR006638">
    <property type="entry name" value="Elp3/MiaA/NifB-like_rSAM"/>
</dbReference>
<dbReference type="CDD" id="cd01335">
    <property type="entry name" value="Radical_SAM"/>
    <property type="match status" value="1"/>
</dbReference>
<sequence length="362" mass="39958">MSGANSRPNIRGRAAGVQPDNPYLHTRQVDDFEHVAEDDEYLDSLDRPPTQYLDDESQSIVATNDSPDVSFNYSVNPYRGCSHGCSYCYARPGHEYLGMSAGIDFETKILVKRRAPELLRQFLARPKWTAETIVFSGVTDCYQPAEREFKLTRGCLEVLAECRQPAGMITKNALITRDVDLLQELAAHQAVRVAISVTTLDQSLARVMEPRTSAPTARLRAIETLAKAGVPTNVMVGPIIPGLTDSETPAILKAASEAGAIGAHHTLLRLPSTVKDVFLDWIARQRPNHAAKVESFVRAARKGKLNTAEFGQRMRGTGPMADQIEQAFRVFVKRYGLDGKSPPLSNKAFRPPRISGEQLPLF</sequence>
<accession>A0A5K7XIP9</accession>
<dbReference type="SFLD" id="SFLDG01084">
    <property type="entry name" value="Uncharacterised_Radical_SAM_Su"/>
    <property type="match status" value="1"/>
</dbReference>
<dbReference type="AlphaFoldDB" id="A0A5K7XIP9"/>
<dbReference type="InterPro" id="IPR007197">
    <property type="entry name" value="rSAM"/>
</dbReference>
<dbReference type="RefSeq" id="WP_152101540.1">
    <property type="nucleotide sequence ID" value="NZ_AP021861.1"/>
</dbReference>